<feature type="binding site" evidence="10">
    <location>
        <position position="491"/>
    </location>
    <ligand>
        <name>L-glutamate</name>
        <dbReference type="ChEBI" id="CHEBI:29985"/>
    </ligand>
</feature>
<keyword evidence="13" id="KW-1185">Reference proteome</keyword>
<dbReference type="AlphaFoldDB" id="A0A2G1VB25"/>
<dbReference type="InterPro" id="IPR043138">
    <property type="entry name" value="GGT_lsub"/>
</dbReference>
<reference evidence="12 13" key="1">
    <citation type="submission" date="2017-09" db="EMBL/GenBank/DDBJ databases">
        <title>The draft genome sequences of Marinobacter guineae M3B.</title>
        <authorList>
            <person name="Cao J."/>
        </authorList>
    </citation>
    <scope>NUCLEOTIDE SEQUENCE [LARGE SCALE GENOMIC DNA]</scope>
    <source>
        <strain evidence="12 13">M3B</strain>
    </source>
</reference>
<dbReference type="RefSeq" id="WP_099619531.1">
    <property type="nucleotide sequence ID" value="NZ_KZ319342.1"/>
</dbReference>
<evidence type="ECO:0000256" key="2">
    <source>
        <dbReference type="ARBA" id="ARBA00001089"/>
    </source>
</evidence>
<dbReference type="GO" id="GO:0006750">
    <property type="term" value="P:glutathione biosynthetic process"/>
    <property type="evidence" value="ECO:0007669"/>
    <property type="project" value="UniProtKB-KW"/>
</dbReference>
<keyword evidence="5 11" id="KW-0378">Hydrolase</keyword>
<comment type="similarity">
    <text evidence="3 11">Belongs to the gamma-glutamyltransferase family.</text>
</comment>
<evidence type="ECO:0000256" key="4">
    <source>
        <dbReference type="ARBA" id="ARBA00022679"/>
    </source>
</evidence>
<evidence type="ECO:0000256" key="10">
    <source>
        <dbReference type="PIRSR" id="PIRSR600101-2"/>
    </source>
</evidence>
<dbReference type="GO" id="GO:0103068">
    <property type="term" value="F:leukotriene C4 gamma-glutamyl transferase activity"/>
    <property type="evidence" value="ECO:0007669"/>
    <property type="project" value="UniProtKB-EC"/>
</dbReference>
<sequence>MDRDLYQRTTKNLARGRSGRLSIAAALAFLVAIGPAFGQAILEGERFHPVAAKQGMVATSHTLATEVALDVLRDGGNAVDAAVTAGFALAVTQPRSGNIGGGGFMLISRGDGSEPEAIDYREKAPAGATEAMFQDESGNVVRNRSRFTHLAAGVPGTVAGLALALERHGTISLKQALTPAIKLAREGFIVPQRFTEGLEQARGRLERWPATLKTFYKEDGSAWQPGERFRQPELADTLQRIADNGVKGFYEGITAELIADEMARHGGLITLEDLKDYRPEVRTPVHGTYRGYDIFSMSPPSSGGTHIVQILNILEGFPMADFGHNSANAIHHMAEAMKLAYADRSEYLGDTDYVDVPLEGLTSKGYAEELGKTIDPGKARPASDINPGQPAAYESPETTHFSVVDKWGNAVSNTYTINFSYGSGITVKGAGFLLNNEMDDFSAKPGVPNAYGLVGGEANKVEPGKRMLSSMSPTIVKKDGKNVLVTGSPGGSRIITTTLQVILNVVDHGMNIQTAVSAPRMHHQWLPDEIRIEQGISPDTIRLLEERGHKVVRNSAMGAIQSIMIDEDGVLYGGADPRRSTSSAMGY</sequence>
<dbReference type="Gene3D" id="3.60.20.40">
    <property type="match status" value="1"/>
</dbReference>
<dbReference type="PROSITE" id="PS00462">
    <property type="entry name" value="G_GLU_TRANSPEPTIDASE"/>
    <property type="match status" value="1"/>
</dbReference>
<evidence type="ECO:0000256" key="9">
    <source>
        <dbReference type="PIRSR" id="PIRSR600101-1"/>
    </source>
</evidence>
<dbReference type="OrthoDB" id="5297205at2"/>
<dbReference type="PANTHER" id="PTHR43199:SF1">
    <property type="entry name" value="GLUTATHIONE HYDROLASE PROENZYME"/>
    <property type="match status" value="1"/>
</dbReference>
<comment type="caution">
    <text evidence="12">The sequence shown here is derived from an EMBL/GenBank/DDBJ whole genome shotgun (WGS) entry which is preliminary data.</text>
</comment>
<comment type="catalytic activity">
    <reaction evidence="8 11">
        <text>an N-terminal (5-L-glutamyl)-[peptide] + an alpha-amino acid = 5-L-glutamyl amino acid + an N-terminal L-alpha-aminoacyl-[peptide]</text>
        <dbReference type="Rhea" id="RHEA:23904"/>
        <dbReference type="Rhea" id="RHEA-COMP:9780"/>
        <dbReference type="Rhea" id="RHEA-COMP:9795"/>
        <dbReference type="ChEBI" id="CHEBI:77644"/>
        <dbReference type="ChEBI" id="CHEBI:78597"/>
        <dbReference type="ChEBI" id="CHEBI:78599"/>
        <dbReference type="ChEBI" id="CHEBI:78608"/>
        <dbReference type="EC" id="2.3.2.2"/>
    </reaction>
</comment>
<dbReference type="EC" id="3.4.19.13" evidence="11"/>
<dbReference type="InterPro" id="IPR043137">
    <property type="entry name" value="GGT_ssub_C"/>
</dbReference>
<comment type="catalytic activity">
    <reaction evidence="2 11">
        <text>glutathione + H2O = L-cysteinylglycine + L-glutamate</text>
        <dbReference type="Rhea" id="RHEA:28807"/>
        <dbReference type="ChEBI" id="CHEBI:15377"/>
        <dbReference type="ChEBI" id="CHEBI:29985"/>
        <dbReference type="ChEBI" id="CHEBI:57925"/>
        <dbReference type="ChEBI" id="CHEBI:61694"/>
        <dbReference type="EC" id="3.4.19.13"/>
    </reaction>
</comment>
<dbReference type="GO" id="GO:0036374">
    <property type="term" value="F:glutathione hydrolase activity"/>
    <property type="evidence" value="ECO:0007669"/>
    <property type="project" value="UniProtKB-UniRule"/>
</dbReference>
<dbReference type="Pfam" id="PF01019">
    <property type="entry name" value="G_glu_transpept"/>
    <property type="match status" value="1"/>
</dbReference>
<keyword evidence="4 11" id="KW-0808">Transferase</keyword>
<dbReference type="Gene3D" id="1.10.246.130">
    <property type="match status" value="1"/>
</dbReference>
<feature type="binding site" evidence="10">
    <location>
        <position position="440"/>
    </location>
    <ligand>
        <name>L-glutamate</name>
        <dbReference type="ChEBI" id="CHEBI:29985"/>
    </ligand>
</feature>
<gene>
    <name evidence="12" type="primary">ggt</name>
    <name evidence="12" type="ORF">CLH62_17665</name>
</gene>
<dbReference type="GO" id="GO:0006751">
    <property type="term" value="P:glutathione catabolic process"/>
    <property type="evidence" value="ECO:0007669"/>
    <property type="project" value="UniProtKB-UniRule"/>
</dbReference>
<dbReference type="EMBL" id="NTFI01000006">
    <property type="protein sequence ID" value="PHQ23955.1"/>
    <property type="molecule type" value="Genomic_DNA"/>
</dbReference>
<evidence type="ECO:0000256" key="1">
    <source>
        <dbReference type="ARBA" id="ARBA00001049"/>
    </source>
</evidence>
<keyword evidence="11" id="KW-0317">Glutathione biosynthesis</keyword>
<proteinExistence type="inferred from homology"/>
<dbReference type="PANTHER" id="PTHR43199">
    <property type="entry name" value="GLUTATHIONE HYDROLASE"/>
    <property type="match status" value="1"/>
</dbReference>
<evidence type="ECO:0000256" key="8">
    <source>
        <dbReference type="ARBA" id="ARBA00047417"/>
    </source>
</evidence>
<comment type="catalytic activity">
    <reaction evidence="1 11">
        <text>an S-substituted glutathione + H2O = an S-substituted L-cysteinylglycine + L-glutamate</text>
        <dbReference type="Rhea" id="RHEA:59468"/>
        <dbReference type="ChEBI" id="CHEBI:15377"/>
        <dbReference type="ChEBI" id="CHEBI:29985"/>
        <dbReference type="ChEBI" id="CHEBI:90779"/>
        <dbReference type="ChEBI" id="CHEBI:143103"/>
        <dbReference type="EC" id="3.4.19.13"/>
    </reaction>
</comment>
<dbReference type="SUPFAM" id="SSF56235">
    <property type="entry name" value="N-terminal nucleophile aminohydrolases (Ntn hydrolases)"/>
    <property type="match status" value="1"/>
</dbReference>
<evidence type="ECO:0000256" key="5">
    <source>
        <dbReference type="ARBA" id="ARBA00022801"/>
    </source>
</evidence>
<feature type="binding site" evidence="10">
    <location>
        <begin position="469"/>
        <end position="470"/>
    </location>
    <ligand>
        <name>L-glutamate</name>
        <dbReference type="ChEBI" id="CHEBI:29985"/>
    </ligand>
</feature>
<dbReference type="NCBIfam" id="TIGR00066">
    <property type="entry name" value="g_glut_trans"/>
    <property type="match status" value="1"/>
</dbReference>
<evidence type="ECO:0000256" key="11">
    <source>
        <dbReference type="RuleBase" id="RU368036"/>
    </source>
</evidence>
<protein>
    <recommendedName>
        <fullName evidence="11">Glutathione hydrolase proenzyme</fullName>
        <ecNumber evidence="11">2.3.2.2</ecNumber>
        <ecNumber evidence="11">3.4.19.13</ecNumber>
    </recommendedName>
    <component>
        <recommendedName>
            <fullName evidence="11">Glutathione hydrolase large chain</fullName>
        </recommendedName>
    </component>
    <component>
        <recommendedName>
            <fullName evidence="11">Glutathione hydrolase small chain</fullName>
        </recommendedName>
    </component>
</protein>
<dbReference type="InterPro" id="IPR000101">
    <property type="entry name" value="GGT_peptidase"/>
</dbReference>
<dbReference type="InterPro" id="IPR055262">
    <property type="entry name" value="GGT_CS"/>
</dbReference>
<evidence type="ECO:0000256" key="6">
    <source>
        <dbReference type="ARBA" id="ARBA00023145"/>
    </source>
</evidence>
<dbReference type="FunFam" id="3.60.20.40:FF:000003">
    <property type="entry name" value="Gamma-glutamyltranspeptidase"/>
    <property type="match status" value="1"/>
</dbReference>
<dbReference type="UniPathway" id="UPA00204"/>
<keyword evidence="6 11" id="KW-0865">Zymogen</keyword>
<comment type="pathway">
    <text evidence="11">Sulfur metabolism; glutathione metabolism.</text>
</comment>
<evidence type="ECO:0000256" key="3">
    <source>
        <dbReference type="ARBA" id="ARBA00009381"/>
    </source>
</evidence>
<evidence type="ECO:0000256" key="7">
    <source>
        <dbReference type="ARBA" id="ARBA00023315"/>
    </source>
</evidence>
<comment type="PTM">
    <text evidence="11">Cleaved by autocatalysis into a large and a small subunit.</text>
</comment>
<evidence type="ECO:0000313" key="12">
    <source>
        <dbReference type="EMBL" id="PHQ23955.1"/>
    </source>
</evidence>
<dbReference type="InterPro" id="IPR029055">
    <property type="entry name" value="Ntn_hydrolases_N"/>
</dbReference>
<accession>A0A2G1VB25</accession>
<dbReference type="PRINTS" id="PR01210">
    <property type="entry name" value="GGTRANSPTASE"/>
</dbReference>
<evidence type="ECO:0000313" key="13">
    <source>
        <dbReference type="Proteomes" id="UP000229044"/>
    </source>
</evidence>
<comment type="subunit">
    <text evidence="11">This enzyme consists of two polypeptide chains, which are synthesized in precursor form from a single polypeptide.</text>
</comment>
<name>A0A2G1VB25_9GAMM</name>
<dbReference type="EC" id="2.3.2.2" evidence="11"/>
<feature type="active site" description="Nucleophile" evidence="9">
    <location>
        <position position="398"/>
    </location>
</feature>
<dbReference type="InterPro" id="IPR051792">
    <property type="entry name" value="GGT_bact"/>
</dbReference>
<keyword evidence="7 11" id="KW-0012">Acyltransferase</keyword>
<feature type="binding site" evidence="10">
    <location>
        <position position="121"/>
    </location>
    <ligand>
        <name>L-glutamate</name>
        <dbReference type="ChEBI" id="CHEBI:29985"/>
    </ligand>
</feature>
<organism evidence="12 13">
    <name type="scientific">Marinobacter guineae</name>
    <dbReference type="NCBI Taxonomy" id="432303"/>
    <lineage>
        <taxon>Bacteria</taxon>
        <taxon>Pseudomonadati</taxon>
        <taxon>Pseudomonadota</taxon>
        <taxon>Gammaproteobacteria</taxon>
        <taxon>Pseudomonadales</taxon>
        <taxon>Marinobacteraceae</taxon>
        <taxon>Marinobacter</taxon>
    </lineage>
</organism>
<feature type="binding site" evidence="10">
    <location>
        <begin position="416"/>
        <end position="418"/>
    </location>
    <ligand>
        <name>L-glutamate</name>
        <dbReference type="ChEBI" id="CHEBI:29985"/>
    </ligand>
</feature>
<dbReference type="Proteomes" id="UP000229044">
    <property type="component" value="Unassembled WGS sequence"/>
</dbReference>